<dbReference type="InterPro" id="IPR036388">
    <property type="entry name" value="WH-like_DNA-bd_sf"/>
</dbReference>
<comment type="caution">
    <text evidence="5">The sequence shown here is derived from an EMBL/GenBank/DDBJ whole genome shotgun (WGS) entry which is preliminary data.</text>
</comment>
<dbReference type="SUPFAM" id="SSF48008">
    <property type="entry name" value="GntR ligand-binding domain-like"/>
    <property type="match status" value="1"/>
</dbReference>
<keyword evidence="6" id="KW-1185">Reference proteome</keyword>
<dbReference type="Gene3D" id="1.10.10.10">
    <property type="entry name" value="Winged helix-like DNA-binding domain superfamily/Winged helix DNA-binding domain"/>
    <property type="match status" value="1"/>
</dbReference>
<dbReference type="AlphaFoldDB" id="A0A1E7ZG41"/>
<keyword evidence="2" id="KW-0238">DNA-binding</keyword>
<accession>A0A1E7ZG41</accession>
<dbReference type="Gene3D" id="1.20.120.530">
    <property type="entry name" value="GntR ligand-binding domain-like"/>
    <property type="match status" value="1"/>
</dbReference>
<dbReference type="OrthoDB" id="9799812at2"/>
<dbReference type="Proteomes" id="UP000175691">
    <property type="component" value="Unassembled WGS sequence"/>
</dbReference>
<dbReference type="Pfam" id="PF07729">
    <property type="entry name" value="FCD"/>
    <property type="match status" value="1"/>
</dbReference>
<dbReference type="Pfam" id="PF00392">
    <property type="entry name" value="GntR"/>
    <property type="match status" value="1"/>
</dbReference>
<keyword evidence="3" id="KW-0804">Transcription</keyword>
<dbReference type="PROSITE" id="PS50949">
    <property type="entry name" value="HTH_GNTR"/>
    <property type="match status" value="1"/>
</dbReference>
<dbReference type="RefSeq" id="WP_070123353.1">
    <property type="nucleotide sequence ID" value="NZ_MDHN01000004.1"/>
</dbReference>
<evidence type="ECO:0000256" key="2">
    <source>
        <dbReference type="ARBA" id="ARBA00023125"/>
    </source>
</evidence>
<sequence>MKKDKHAVLSILRDKILSGALKQGDRLVEIPTAEMLGVSRTPVRIAFRALEQEGLLTQLPRRGYQVREITNDEIAGSVEVRGVLEGLAARQIVEKGLAGEVIAELKQCLSDGDALFSDRSFNEEKVQTYVEMNRKFHDVLVKGSQNNAIAMALQINEHMPMASVSSLVFNPDESDREYERLYYAHQQHHDIVQAIEAGQGARAESLMKEHAQAAMNRYEQLSKGTTSRTIRSE</sequence>
<dbReference type="SMART" id="SM00345">
    <property type="entry name" value="HTH_GNTR"/>
    <property type="match status" value="1"/>
</dbReference>
<evidence type="ECO:0000256" key="1">
    <source>
        <dbReference type="ARBA" id="ARBA00023015"/>
    </source>
</evidence>
<dbReference type="STRING" id="1656094.BFC18_02425"/>
<dbReference type="InterPro" id="IPR036390">
    <property type="entry name" value="WH_DNA-bd_sf"/>
</dbReference>
<keyword evidence="1" id="KW-0805">Transcription regulation</keyword>
<dbReference type="InterPro" id="IPR000524">
    <property type="entry name" value="Tscrpt_reg_HTH_GntR"/>
</dbReference>
<dbReference type="SUPFAM" id="SSF46785">
    <property type="entry name" value="Winged helix' DNA-binding domain"/>
    <property type="match status" value="1"/>
</dbReference>
<gene>
    <name evidence="5" type="ORF">BFC18_02425</name>
</gene>
<dbReference type="GO" id="GO:0003700">
    <property type="term" value="F:DNA-binding transcription factor activity"/>
    <property type="evidence" value="ECO:0007669"/>
    <property type="project" value="InterPro"/>
</dbReference>
<dbReference type="SMART" id="SM00895">
    <property type="entry name" value="FCD"/>
    <property type="match status" value="1"/>
</dbReference>
<reference evidence="5 6" key="1">
    <citation type="submission" date="2016-08" db="EMBL/GenBank/DDBJ databases">
        <authorList>
            <person name="Seilhamer J.J."/>
        </authorList>
    </citation>
    <scope>NUCLEOTIDE SEQUENCE [LARGE SCALE GENOMIC DNA]</scope>
    <source>
        <strain evidence="5 6">KCTC 42603</strain>
    </source>
</reference>
<evidence type="ECO:0000313" key="5">
    <source>
        <dbReference type="EMBL" id="OFC72440.1"/>
    </source>
</evidence>
<dbReference type="CDD" id="cd07377">
    <property type="entry name" value="WHTH_GntR"/>
    <property type="match status" value="1"/>
</dbReference>
<evidence type="ECO:0000259" key="4">
    <source>
        <dbReference type="PROSITE" id="PS50949"/>
    </source>
</evidence>
<name>A0A1E7ZG41_9ALTE</name>
<proteinExistence type="predicted"/>
<dbReference type="EMBL" id="MDHN01000004">
    <property type="protein sequence ID" value="OFC72440.1"/>
    <property type="molecule type" value="Genomic_DNA"/>
</dbReference>
<dbReference type="GO" id="GO:0003677">
    <property type="term" value="F:DNA binding"/>
    <property type="evidence" value="ECO:0007669"/>
    <property type="project" value="UniProtKB-KW"/>
</dbReference>
<feature type="domain" description="HTH gntR-type" evidence="4">
    <location>
        <begin position="2"/>
        <end position="69"/>
    </location>
</feature>
<dbReference type="PANTHER" id="PTHR43537:SF51">
    <property type="entry name" value="HTH-TYPE TRANSCRIPTIONAL REGULATOR LGOR-RELATED"/>
    <property type="match status" value="1"/>
</dbReference>
<dbReference type="InterPro" id="IPR011711">
    <property type="entry name" value="GntR_C"/>
</dbReference>
<evidence type="ECO:0000313" key="6">
    <source>
        <dbReference type="Proteomes" id="UP000175691"/>
    </source>
</evidence>
<dbReference type="InterPro" id="IPR008920">
    <property type="entry name" value="TF_FadR/GntR_C"/>
</dbReference>
<evidence type="ECO:0000256" key="3">
    <source>
        <dbReference type="ARBA" id="ARBA00023163"/>
    </source>
</evidence>
<organism evidence="5 6">
    <name type="scientific">Alteromonas confluentis</name>
    <dbReference type="NCBI Taxonomy" id="1656094"/>
    <lineage>
        <taxon>Bacteria</taxon>
        <taxon>Pseudomonadati</taxon>
        <taxon>Pseudomonadota</taxon>
        <taxon>Gammaproteobacteria</taxon>
        <taxon>Alteromonadales</taxon>
        <taxon>Alteromonadaceae</taxon>
        <taxon>Alteromonas/Salinimonas group</taxon>
        <taxon>Alteromonas</taxon>
    </lineage>
</organism>
<protein>
    <submittedName>
        <fullName evidence="5">GntR family transcriptional regulator</fullName>
    </submittedName>
</protein>
<dbReference type="PANTHER" id="PTHR43537">
    <property type="entry name" value="TRANSCRIPTIONAL REGULATOR, GNTR FAMILY"/>
    <property type="match status" value="1"/>
</dbReference>